<dbReference type="GO" id="GO:0003724">
    <property type="term" value="F:RNA helicase activity"/>
    <property type="evidence" value="ECO:0007669"/>
    <property type="project" value="UniProtKB-EC"/>
</dbReference>
<comment type="function">
    <text evidence="7">ATP-dependent RNA helicase involved in 40S ribosomal subunit biogenesis. Required for the processing and cleavage of 35S pre-rRNA at sites A0, A1, and A2, leading to mature 18S rRNA.</text>
</comment>
<dbReference type="InterPro" id="IPR011545">
    <property type="entry name" value="DEAD/DEAH_box_helicase_dom"/>
</dbReference>
<organism evidence="16 17">
    <name type="scientific">Thielaviopsis punctulata</name>
    <dbReference type="NCBI Taxonomy" id="72032"/>
    <lineage>
        <taxon>Eukaryota</taxon>
        <taxon>Fungi</taxon>
        <taxon>Dikarya</taxon>
        <taxon>Ascomycota</taxon>
        <taxon>Pezizomycotina</taxon>
        <taxon>Sordariomycetes</taxon>
        <taxon>Hypocreomycetidae</taxon>
        <taxon>Microascales</taxon>
        <taxon>Ceratocystidaceae</taxon>
        <taxon>Thielaviopsis</taxon>
    </lineage>
</organism>
<feature type="region of interest" description="Disordered" evidence="13">
    <location>
        <begin position="147"/>
        <end position="199"/>
    </location>
</feature>
<dbReference type="EC" id="3.6.4.13" evidence="1"/>
<keyword evidence="5" id="KW-0067">ATP-binding</keyword>
<comment type="subunit">
    <text evidence="9">Interacts with the U3 snoRNA and is associated with the 90S and 40S pre-ribosomes.</text>
</comment>
<dbReference type="InterPro" id="IPR050079">
    <property type="entry name" value="DEAD_box_RNA_helicase"/>
</dbReference>
<dbReference type="GO" id="GO:0030490">
    <property type="term" value="P:maturation of SSU-rRNA"/>
    <property type="evidence" value="ECO:0007669"/>
    <property type="project" value="InterPro"/>
</dbReference>
<feature type="domain" description="Helicase C-terminal" evidence="15">
    <location>
        <begin position="529"/>
        <end position="679"/>
    </location>
</feature>
<dbReference type="Pfam" id="PF00270">
    <property type="entry name" value="DEAD"/>
    <property type="match status" value="2"/>
</dbReference>
<comment type="catalytic activity">
    <reaction evidence="12">
        <text>ATP + H2O = ADP + phosphate + H(+)</text>
        <dbReference type="Rhea" id="RHEA:13065"/>
        <dbReference type="ChEBI" id="CHEBI:15377"/>
        <dbReference type="ChEBI" id="CHEBI:15378"/>
        <dbReference type="ChEBI" id="CHEBI:30616"/>
        <dbReference type="ChEBI" id="CHEBI:43474"/>
        <dbReference type="ChEBI" id="CHEBI:456216"/>
        <dbReference type="EC" id="3.6.4.13"/>
    </reaction>
</comment>
<dbReference type="GO" id="GO:0005829">
    <property type="term" value="C:cytosol"/>
    <property type="evidence" value="ECO:0007669"/>
    <property type="project" value="TreeGrafter"/>
</dbReference>
<dbReference type="SMART" id="SM00490">
    <property type="entry name" value="HELICc"/>
    <property type="match status" value="1"/>
</dbReference>
<dbReference type="CDD" id="cd18787">
    <property type="entry name" value="SF2_C_DEAD"/>
    <property type="match status" value="1"/>
</dbReference>
<evidence type="ECO:0000313" key="16">
    <source>
        <dbReference type="EMBL" id="KKA30591.1"/>
    </source>
</evidence>
<comment type="similarity">
    <text evidence="8">Belongs to the DEAD box helicase family. DDX52/ROK1 subfamily.</text>
</comment>
<evidence type="ECO:0000256" key="3">
    <source>
        <dbReference type="ARBA" id="ARBA00022801"/>
    </source>
</evidence>
<dbReference type="Pfam" id="PF00271">
    <property type="entry name" value="Helicase_C"/>
    <property type="match status" value="1"/>
</dbReference>
<feature type="compositionally biased region" description="Low complexity" evidence="13">
    <location>
        <begin position="98"/>
        <end position="107"/>
    </location>
</feature>
<evidence type="ECO:0000256" key="7">
    <source>
        <dbReference type="ARBA" id="ARBA00024310"/>
    </source>
</evidence>
<dbReference type="AlphaFoldDB" id="A0A0F4ZKC8"/>
<feature type="compositionally biased region" description="Basic and acidic residues" evidence="13">
    <location>
        <begin position="122"/>
        <end position="132"/>
    </location>
</feature>
<dbReference type="PANTHER" id="PTHR47959">
    <property type="entry name" value="ATP-DEPENDENT RNA HELICASE RHLE-RELATED"/>
    <property type="match status" value="1"/>
</dbReference>
<evidence type="ECO:0000256" key="1">
    <source>
        <dbReference type="ARBA" id="ARBA00012552"/>
    </source>
</evidence>
<evidence type="ECO:0000256" key="13">
    <source>
        <dbReference type="SAM" id="MobiDB-lite"/>
    </source>
</evidence>
<feature type="compositionally biased region" description="Basic and acidic residues" evidence="13">
    <location>
        <begin position="744"/>
        <end position="757"/>
    </location>
</feature>
<dbReference type="CDD" id="cd17957">
    <property type="entry name" value="DEADc_DDX52"/>
    <property type="match status" value="1"/>
</dbReference>
<keyword evidence="6" id="KW-0694">RNA-binding</keyword>
<keyword evidence="2" id="KW-0547">Nucleotide-binding</keyword>
<evidence type="ECO:0000256" key="8">
    <source>
        <dbReference type="ARBA" id="ARBA00024355"/>
    </source>
</evidence>
<evidence type="ECO:0000256" key="2">
    <source>
        <dbReference type="ARBA" id="ARBA00022741"/>
    </source>
</evidence>
<proteinExistence type="inferred from homology"/>
<dbReference type="InterPro" id="IPR044764">
    <property type="entry name" value="DDX52/Rok1_DEADc"/>
</dbReference>
<dbReference type="GO" id="GO:0005524">
    <property type="term" value="F:ATP binding"/>
    <property type="evidence" value="ECO:0007669"/>
    <property type="project" value="UniProtKB-KW"/>
</dbReference>
<evidence type="ECO:0000313" key="17">
    <source>
        <dbReference type="Proteomes" id="UP000033483"/>
    </source>
</evidence>
<feature type="compositionally biased region" description="Acidic residues" evidence="13">
    <location>
        <begin position="357"/>
        <end position="376"/>
    </location>
</feature>
<dbReference type="SMART" id="SM00487">
    <property type="entry name" value="DEXDc"/>
    <property type="match status" value="1"/>
</dbReference>
<name>A0A0F4ZKC8_9PEZI</name>
<comment type="caution">
    <text evidence="16">The sequence shown here is derived from an EMBL/GenBank/DDBJ whole genome shotgun (WGS) entry which is preliminary data.</text>
</comment>
<gene>
    <name evidence="16" type="ORF">TD95_001100</name>
</gene>
<dbReference type="SUPFAM" id="SSF52540">
    <property type="entry name" value="P-loop containing nucleoside triphosphate hydrolases"/>
    <property type="match status" value="2"/>
</dbReference>
<dbReference type="InterPro" id="IPR027417">
    <property type="entry name" value="P-loop_NTPase"/>
</dbReference>
<dbReference type="InterPro" id="IPR014001">
    <property type="entry name" value="Helicase_ATP-bd"/>
</dbReference>
<dbReference type="PROSITE" id="PS51192">
    <property type="entry name" value="HELICASE_ATP_BIND_1"/>
    <property type="match status" value="1"/>
</dbReference>
<evidence type="ECO:0000256" key="11">
    <source>
        <dbReference type="ARBA" id="ARBA00024419"/>
    </source>
</evidence>
<evidence type="ECO:0000259" key="14">
    <source>
        <dbReference type="PROSITE" id="PS51192"/>
    </source>
</evidence>
<feature type="compositionally biased region" description="Basic residues" evidence="13">
    <location>
        <begin position="168"/>
        <end position="179"/>
    </location>
</feature>
<dbReference type="OrthoDB" id="360161at2759"/>
<dbReference type="GO" id="GO:0003723">
    <property type="term" value="F:RNA binding"/>
    <property type="evidence" value="ECO:0007669"/>
    <property type="project" value="UniProtKB-KW"/>
</dbReference>
<keyword evidence="3" id="KW-0378">Hydrolase</keyword>
<feature type="domain" description="Helicase ATP-binding" evidence="14">
    <location>
        <begin position="260"/>
        <end position="484"/>
    </location>
</feature>
<feature type="compositionally biased region" description="Basic and acidic residues" evidence="13">
    <location>
        <begin position="180"/>
        <end position="199"/>
    </location>
</feature>
<evidence type="ECO:0000256" key="4">
    <source>
        <dbReference type="ARBA" id="ARBA00022806"/>
    </source>
</evidence>
<evidence type="ECO:0000256" key="10">
    <source>
        <dbReference type="ARBA" id="ARBA00024410"/>
    </source>
</evidence>
<feature type="region of interest" description="Disordered" evidence="13">
    <location>
        <begin position="696"/>
        <end position="764"/>
    </location>
</feature>
<dbReference type="PROSITE" id="PS51194">
    <property type="entry name" value="HELICASE_CTER"/>
    <property type="match status" value="1"/>
</dbReference>
<dbReference type="PANTHER" id="PTHR47959:SF15">
    <property type="entry name" value="RNA HELICASE"/>
    <property type="match status" value="1"/>
</dbReference>
<dbReference type="Gene3D" id="3.40.50.300">
    <property type="entry name" value="P-loop containing nucleotide triphosphate hydrolases"/>
    <property type="match status" value="2"/>
</dbReference>
<feature type="region of interest" description="Disordered" evidence="13">
    <location>
        <begin position="352"/>
        <end position="394"/>
    </location>
</feature>
<sequence>MDILKVLSRGSKKPSKTAIAKNGTVAVLKLPSAGTEAKPQLFHDEVGVSRKRKRTTDETSSKTKKTQACTTSNEGEDDLPEVDFFAAKIDDDDDDDGNANADADGGDSVMRDADTEESEDESEKRERMSEEECKALLRSHRLKITLLSKGPEKTAADDEDEQDGKNNKKDKKKKKKEKKSKKEDEEKEEAAKSKKEDKKMLFPEPLTSFDDLRTNYRISRRLAENIKDQAYKLPTEIQMAALPLLVDAQKALSETDRAEIGASNDRVDVLAVAPTGSGKTISFLIPAINNILSRRAKMSEQERTDMGHELEAVVLAPTRELAHQIVNEARKLAKDTGLRVVLMKKGMNIAAEKGVSLDEDEEDDDEEEDDDDDDDNNNNNNNKDDTEKQRPLTPVDILVTTPMPLLNYLTKASSSPDTPMVLPTVRSLILDEADVLLDQLFREQTTAVWKTCTHPALHHSLWSATMDSTIEALVTSLLAARSAQPAPLVRLVVGLKNTAVPNIKHKLLFTGSESGKIYAIRQLLRPGTRSDDTLSIRPPFIVFTQSIERAAALAEELRYDIPLEAGGSARIAALHSGLTDAQRAGIMRQFRAGEIWILITTDVLARGVDFAGVNGVVNYDIPGSSAVYIHRAGRTGRAGREGGIAVTLWTKDDIPYVKVIANVIAASDKQAGRTGTDLGVPESLLASLPAVSKQDKKKLRERGVAARRSGGASAKITTKSGWERQRDHNRQAAVDHSKKRKKEEKRQKREQREKGGEEWGGIEG</sequence>
<dbReference type="InterPro" id="IPR001650">
    <property type="entry name" value="Helicase_C-like"/>
</dbReference>
<reference evidence="16 17" key="1">
    <citation type="submission" date="2015-03" db="EMBL/GenBank/DDBJ databases">
        <authorList>
            <person name="Radwan O."/>
            <person name="Al-Naeli F.A."/>
            <person name="Rendon G.A."/>
            <person name="Fields C."/>
        </authorList>
    </citation>
    <scope>NUCLEOTIDE SEQUENCE [LARGE SCALE GENOMIC DNA]</scope>
    <source>
        <strain evidence="16">CR-DP1</strain>
    </source>
</reference>
<dbReference type="EMBL" id="LAEV01000351">
    <property type="protein sequence ID" value="KKA30591.1"/>
    <property type="molecule type" value="Genomic_DNA"/>
</dbReference>
<evidence type="ECO:0000256" key="5">
    <source>
        <dbReference type="ARBA" id="ARBA00022840"/>
    </source>
</evidence>
<keyword evidence="17" id="KW-1185">Reference proteome</keyword>
<evidence type="ECO:0000256" key="6">
    <source>
        <dbReference type="ARBA" id="ARBA00022884"/>
    </source>
</evidence>
<evidence type="ECO:0000256" key="9">
    <source>
        <dbReference type="ARBA" id="ARBA00024367"/>
    </source>
</evidence>
<keyword evidence="4" id="KW-0347">Helicase</keyword>
<feature type="compositionally biased region" description="Basic and acidic residues" evidence="13">
    <location>
        <begin position="721"/>
        <end position="736"/>
    </location>
</feature>
<evidence type="ECO:0000259" key="15">
    <source>
        <dbReference type="PROSITE" id="PS51194"/>
    </source>
</evidence>
<evidence type="ECO:0000256" key="12">
    <source>
        <dbReference type="ARBA" id="ARBA00047984"/>
    </source>
</evidence>
<accession>A0A0F4ZKC8</accession>
<protein>
    <recommendedName>
        <fullName evidence="10">ATP-dependent RNA helicase ROK1</fullName>
        <ecNumber evidence="1">3.6.4.13</ecNumber>
    </recommendedName>
    <alternativeName>
        <fullName evidence="11">ATP-dependent RNA helicase rok1</fullName>
    </alternativeName>
</protein>
<feature type="region of interest" description="Disordered" evidence="13">
    <location>
        <begin position="31"/>
        <end position="132"/>
    </location>
</feature>
<dbReference type="GO" id="GO:0016787">
    <property type="term" value="F:hydrolase activity"/>
    <property type="evidence" value="ECO:0007669"/>
    <property type="project" value="UniProtKB-KW"/>
</dbReference>
<dbReference type="Proteomes" id="UP000033483">
    <property type="component" value="Unassembled WGS sequence"/>
</dbReference>